<comment type="caution">
    <text evidence="1">The sequence shown here is derived from an EMBL/GenBank/DDBJ whole genome shotgun (WGS) entry which is preliminary data.</text>
</comment>
<evidence type="ECO:0000313" key="1">
    <source>
        <dbReference type="EMBL" id="GIF59279.1"/>
    </source>
</evidence>
<gene>
    <name evidence="1" type="ORF">Air01nite_53740</name>
</gene>
<keyword evidence="2" id="KW-1185">Reference proteome</keyword>
<dbReference type="EMBL" id="BONC01000044">
    <property type="protein sequence ID" value="GIF59279.1"/>
    <property type="molecule type" value="Genomic_DNA"/>
</dbReference>
<dbReference type="Proteomes" id="UP000624325">
    <property type="component" value="Unassembled WGS sequence"/>
</dbReference>
<organism evidence="1 2">
    <name type="scientific">Asanoa iriomotensis</name>
    <dbReference type="NCBI Taxonomy" id="234613"/>
    <lineage>
        <taxon>Bacteria</taxon>
        <taxon>Bacillati</taxon>
        <taxon>Actinomycetota</taxon>
        <taxon>Actinomycetes</taxon>
        <taxon>Micromonosporales</taxon>
        <taxon>Micromonosporaceae</taxon>
        <taxon>Asanoa</taxon>
    </lineage>
</organism>
<sequence>MAPQTFDEYLAAYGRADGDYPVIDLDAADMQRHTVVVTFAGGAKKAIVQFFGLAAHADGEHLCIDVHAFVDEQAARSSVFGMENGRRFAGFAETAPGRSHGWPAVRGVSVLIGTQADPQPQLEQRSEPQS</sequence>
<reference evidence="1 2" key="1">
    <citation type="submission" date="2021-01" db="EMBL/GenBank/DDBJ databases">
        <title>Whole genome shotgun sequence of Asanoa iriomotensis NBRC 100142.</title>
        <authorList>
            <person name="Komaki H."/>
            <person name="Tamura T."/>
        </authorList>
    </citation>
    <scope>NUCLEOTIDE SEQUENCE [LARGE SCALE GENOMIC DNA]</scope>
    <source>
        <strain evidence="1 2">NBRC 100142</strain>
    </source>
</reference>
<dbReference type="RefSeq" id="WP_203706114.1">
    <property type="nucleotide sequence ID" value="NZ_BAAALU010000018.1"/>
</dbReference>
<protein>
    <submittedName>
        <fullName evidence="1">Uncharacterized protein</fullName>
    </submittedName>
</protein>
<proteinExistence type="predicted"/>
<accession>A0ABQ4C965</accession>
<name>A0ABQ4C965_9ACTN</name>
<evidence type="ECO:0000313" key="2">
    <source>
        <dbReference type="Proteomes" id="UP000624325"/>
    </source>
</evidence>